<dbReference type="Gene3D" id="3.10.10.10">
    <property type="entry name" value="HIV Type 1 Reverse Transcriptase, subunit A, domain 1"/>
    <property type="match status" value="1"/>
</dbReference>
<gene>
    <name evidence="1" type="ORF">CR513_11217</name>
</gene>
<dbReference type="Proteomes" id="UP000257109">
    <property type="component" value="Unassembled WGS sequence"/>
</dbReference>
<reference evidence="1" key="1">
    <citation type="submission" date="2018-05" db="EMBL/GenBank/DDBJ databases">
        <title>Draft genome of Mucuna pruriens seed.</title>
        <authorList>
            <person name="Nnadi N.E."/>
            <person name="Vos R."/>
            <person name="Hasami M.H."/>
            <person name="Devisetty U.K."/>
            <person name="Aguiy J.C."/>
        </authorList>
    </citation>
    <scope>NUCLEOTIDE SEQUENCE [LARGE SCALE GENOMIC DNA]</scope>
    <source>
        <strain evidence="1">JCA_2017</strain>
    </source>
</reference>
<evidence type="ECO:0000313" key="2">
    <source>
        <dbReference type="Proteomes" id="UP000257109"/>
    </source>
</evidence>
<dbReference type="SUPFAM" id="SSF56672">
    <property type="entry name" value="DNA/RNA polymerases"/>
    <property type="match status" value="1"/>
</dbReference>
<dbReference type="EMBL" id="QJKJ01001965">
    <property type="protein sequence ID" value="RDY04987.1"/>
    <property type="molecule type" value="Genomic_DNA"/>
</dbReference>
<comment type="caution">
    <text evidence="1">The sequence shown here is derived from an EMBL/GenBank/DDBJ whole genome shotgun (WGS) entry which is preliminary data.</text>
</comment>
<keyword evidence="2" id="KW-1185">Reference proteome</keyword>
<dbReference type="OrthoDB" id="1934635at2759"/>
<protein>
    <submittedName>
        <fullName evidence="1">Uncharacterized protein</fullName>
    </submittedName>
</protein>
<proteinExistence type="predicted"/>
<organism evidence="1 2">
    <name type="scientific">Mucuna pruriens</name>
    <name type="common">Velvet bean</name>
    <name type="synonym">Dolichos pruriens</name>
    <dbReference type="NCBI Taxonomy" id="157652"/>
    <lineage>
        <taxon>Eukaryota</taxon>
        <taxon>Viridiplantae</taxon>
        <taxon>Streptophyta</taxon>
        <taxon>Embryophyta</taxon>
        <taxon>Tracheophyta</taxon>
        <taxon>Spermatophyta</taxon>
        <taxon>Magnoliopsida</taxon>
        <taxon>eudicotyledons</taxon>
        <taxon>Gunneridae</taxon>
        <taxon>Pentapetalae</taxon>
        <taxon>rosids</taxon>
        <taxon>fabids</taxon>
        <taxon>Fabales</taxon>
        <taxon>Fabaceae</taxon>
        <taxon>Papilionoideae</taxon>
        <taxon>50 kb inversion clade</taxon>
        <taxon>NPAAA clade</taxon>
        <taxon>indigoferoid/millettioid clade</taxon>
        <taxon>Phaseoleae</taxon>
        <taxon>Mucuna</taxon>
    </lineage>
</organism>
<name>A0A371HQE4_MUCPR</name>
<feature type="non-terminal residue" evidence="1">
    <location>
        <position position="1"/>
    </location>
</feature>
<accession>A0A371HQE4</accession>
<dbReference type="AlphaFoldDB" id="A0A371HQE4"/>
<sequence length="75" mass="8456">MLLNASLSLNAFPIEDLLEEFQDVFPKDVPHGLPPLRATLPNKAAYRTNPKEAKKIQNQVGKLIEKGWIRESMSP</sequence>
<dbReference type="InterPro" id="IPR043502">
    <property type="entry name" value="DNA/RNA_pol_sf"/>
</dbReference>
<evidence type="ECO:0000313" key="1">
    <source>
        <dbReference type="EMBL" id="RDY04987.1"/>
    </source>
</evidence>